<name>A0A9Q8WPF8_9PEZI</name>
<proteinExistence type="predicted"/>
<dbReference type="KEGG" id="clup:CLUP02_15882"/>
<protein>
    <submittedName>
        <fullName evidence="1">Uncharacterized protein</fullName>
    </submittedName>
</protein>
<dbReference type="Proteomes" id="UP000830671">
    <property type="component" value="Chromosome 8"/>
</dbReference>
<evidence type="ECO:0000313" key="1">
    <source>
        <dbReference type="EMBL" id="UQC90352.1"/>
    </source>
</evidence>
<evidence type="ECO:0000313" key="2">
    <source>
        <dbReference type="Proteomes" id="UP000830671"/>
    </source>
</evidence>
<organism evidence="1 2">
    <name type="scientific">Colletotrichum lupini</name>
    <dbReference type="NCBI Taxonomy" id="145971"/>
    <lineage>
        <taxon>Eukaryota</taxon>
        <taxon>Fungi</taxon>
        <taxon>Dikarya</taxon>
        <taxon>Ascomycota</taxon>
        <taxon>Pezizomycotina</taxon>
        <taxon>Sordariomycetes</taxon>
        <taxon>Hypocreomycetidae</taxon>
        <taxon>Glomerellales</taxon>
        <taxon>Glomerellaceae</taxon>
        <taxon>Colletotrichum</taxon>
        <taxon>Colletotrichum acutatum species complex</taxon>
    </lineage>
</organism>
<dbReference type="RefSeq" id="XP_049151953.1">
    <property type="nucleotide sequence ID" value="XM_049294806.1"/>
</dbReference>
<dbReference type="EMBL" id="CP019480">
    <property type="protein sequence ID" value="UQC90352.1"/>
    <property type="molecule type" value="Genomic_DNA"/>
</dbReference>
<reference evidence="1" key="1">
    <citation type="journal article" date="2021" name="Mol. Plant Microbe Interact.">
        <title>Complete Genome Sequence of the Plant-Pathogenic Fungus Colletotrichum lupini.</title>
        <authorList>
            <person name="Baroncelli R."/>
            <person name="Pensec F."/>
            <person name="Da Lio D."/>
            <person name="Boufleur T."/>
            <person name="Vicente I."/>
            <person name="Sarrocco S."/>
            <person name="Picot A."/>
            <person name="Baraldi E."/>
            <person name="Sukno S."/>
            <person name="Thon M."/>
            <person name="Le Floch G."/>
        </authorList>
    </citation>
    <scope>NUCLEOTIDE SEQUENCE</scope>
    <source>
        <strain evidence="1">IMI 504893</strain>
    </source>
</reference>
<keyword evidence="2" id="KW-1185">Reference proteome</keyword>
<dbReference type="AlphaFoldDB" id="A0A9Q8WPF8"/>
<accession>A0A9Q8WPF8</accession>
<sequence length="106" mass="11331">MMLYKYVLAGSPSWLAPPQSNAPGTPRVDGRKCAVEEDPVEIVSGNFTVQRNEPSRVGAAAARGTLGCVNHGLDDVPSLEARLTEQGGLEFDNDTFVDELAIRLAC</sequence>
<dbReference type="GeneID" id="73349816"/>
<gene>
    <name evidence="1" type="ORF">CLUP02_15882</name>
</gene>